<gene>
    <name evidence="1" type="ORF">EVEC_LOCUS9575</name>
</gene>
<sequence length="65" mass="6832">MFGGMGPFPGNIYYGSTTQMSYGPVLGPGNFARSAGPSFVARRPQPYLGGGEGKYYTGKGNAYIN</sequence>
<keyword evidence="2" id="KW-1185">Reference proteome</keyword>
<dbReference type="WBParaSite" id="EVEC_0001023001-mRNA-1">
    <property type="protein sequence ID" value="EVEC_0001023001-mRNA-1"/>
    <property type="gene ID" value="EVEC_0001023001"/>
</dbReference>
<evidence type="ECO:0000313" key="3">
    <source>
        <dbReference type="WBParaSite" id="EVEC_0001023001-mRNA-1"/>
    </source>
</evidence>
<name>A0A0N4VHC9_ENTVE</name>
<evidence type="ECO:0000313" key="2">
    <source>
        <dbReference type="Proteomes" id="UP000274131"/>
    </source>
</evidence>
<organism evidence="3">
    <name type="scientific">Enterobius vermicularis</name>
    <name type="common">Human pinworm</name>
    <dbReference type="NCBI Taxonomy" id="51028"/>
    <lineage>
        <taxon>Eukaryota</taxon>
        <taxon>Metazoa</taxon>
        <taxon>Ecdysozoa</taxon>
        <taxon>Nematoda</taxon>
        <taxon>Chromadorea</taxon>
        <taxon>Rhabditida</taxon>
        <taxon>Spirurina</taxon>
        <taxon>Oxyuridomorpha</taxon>
        <taxon>Oxyuroidea</taxon>
        <taxon>Oxyuridae</taxon>
        <taxon>Enterobius</taxon>
    </lineage>
</organism>
<proteinExistence type="predicted"/>
<reference evidence="1 2" key="2">
    <citation type="submission" date="2018-10" db="EMBL/GenBank/DDBJ databases">
        <authorList>
            <consortium name="Pathogen Informatics"/>
        </authorList>
    </citation>
    <scope>NUCLEOTIDE SEQUENCE [LARGE SCALE GENOMIC DNA]</scope>
</reference>
<accession>A0A0N4VHC9</accession>
<dbReference type="EMBL" id="UXUI01010147">
    <property type="protein sequence ID" value="VDD94824.1"/>
    <property type="molecule type" value="Genomic_DNA"/>
</dbReference>
<reference evidence="3" key="1">
    <citation type="submission" date="2017-02" db="UniProtKB">
        <authorList>
            <consortium name="WormBaseParasite"/>
        </authorList>
    </citation>
    <scope>IDENTIFICATION</scope>
</reference>
<dbReference type="AlphaFoldDB" id="A0A0N4VHC9"/>
<evidence type="ECO:0000313" key="1">
    <source>
        <dbReference type="EMBL" id="VDD94824.1"/>
    </source>
</evidence>
<protein>
    <submittedName>
        <fullName evidence="1 3">Uncharacterized protein</fullName>
    </submittedName>
</protein>
<dbReference type="Proteomes" id="UP000274131">
    <property type="component" value="Unassembled WGS sequence"/>
</dbReference>